<comment type="caution">
    <text evidence="2">The sequence shown here is derived from an EMBL/GenBank/DDBJ whole genome shotgun (WGS) entry which is preliminary data.</text>
</comment>
<dbReference type="EMBL" id="BART01028158">
    <property type="protein sequence ID" value="GAH01787.1"/>
    <property type="molecule type" value="Genomic_DNA"/>
</dbReference>
<dbReference type="AlphaFoldDB" id="X1C385"/>
<feature type="transmembrane region" description="Helical" evidence="1">
    <location>
        <begin position="6"/>
        <end position="26"/>
    </location>
</feature>
<feature type="non-terminal residue" evidence="2">
    <location>
        <position position="1"/>
    </location>
</feature>
<name>X1C385_9ZZZZ</name>
<organism evidence="2">
    <name type="scientific">marine sediment metagenome</name>
    <dbReference type="NCBI Taxonomy" id="412755"/>
    <lineage>
        <taxon>unclassified sequences</taxon>
        <taxon>metagenomes</taxon>
        <taxon>ecological metagenomes</taxon>
    </lineage>
</organism>
<evidence type="ECO:0000313" key="2">
    <source>
        <dbReference type="EMBL" id="GAH01787.1"/>
    </source>
</evidence>
<keyword evidence="1" id="KW-0472">Membrane</keyword>
<reference evidence="2" key="1">
    <citation type="journal article" date="2014" name="Front. Microbiol.">
        <title>High frequency of phylogenetically diverse reductive dehalogenase-homologous genes in deep subseafloor sedimentary metagenomes.</title>
        <authorList>
            <person name="Kawai M."/>
            <person name="Futagami T."/>
            <person name="Toyoda A."/>
            <person name="Takaki Y."/>
            <person name="Nishi S."/>
            <person name="Hori S."/>
            <person name="Arai W."/>
            <person name="Tsubouchi T."/>
            <person name="Morono Y."/>
            <person name="Uchiyama I."/>
            <person name="Ito T."/>
            <person name="Fujiyama A."/>
            <person name="Inagaki F."/>
            <person name="Takami H."/>
        </authorList>
    </citation>
    <scope>NUCLEOTIDE SEQUENCE</scope>
    <source>
        <strain evidence="2">Expedition CK06-06</strain>
    </source>
</reference>
<proteinExistence type="predicted"/>
<sequence>TLFIVGLVVAFVISFYFCASTIIYALMRDGVDNVGIDEIYIQLDEVRDDATASNAHEQG</sequence>
<protein>
    <submittedName>
        <fullName evidence="2">Uncharacterized protein</fullName>
    </submittedName>
</protein>
<accession>X1C385</accession>
<evidence type="ECO:0000256" key="1">
    <source>
        <dbReference type="SAM" id="Phobius"/>
    </source>
</evidence>
<keyword evidence="1" id="KW-0812">Transmembrane</keyword>
<gene>
    <name evidence="2" type="ORF">S01H4_49723</name>
</gene>
<keyword evidence="1" id="KW-1133">Transmembrane helix</keyword>